<protein>
    <recommendedName>
        <fullName evidence="4">Lipoprotein</fullName>
    </recommendedName>
</protein>
<keyword evidence="1" id="KW-0732">Signal</keyword>
<feature type="signal peptide" evidence="1">
    <location>
        <begin position="1"/>
        <end position="17"/>
    </location>
</feature>
<evidence type="ECO:0000256" key="1">
    <source>
        <dbReference type="SAM" id="SignalP"/>
    </source>
</evidence>
<evidence type="ECO:0000313" key="2">
    <source>
        <dbReference type="EMBL" id="AEM41822.1"/>
    </source>
</evidence>
<dbReference type="RefSeq" id="WP_013385194.1">
    <property type="nucleotide sequence ID" value="NC_017384.1"/>
</dbReference>
<name>F9Y4T8_KETVW</name>
<dbReference type="PROSITE" id="PS51257">
    <property type="entry name" value="PROKAR_LIPOPROTEIN"/>
    <property type="match status" value="1"/>
</dbReference>
<keyword evidence="3" id="KW-1185">Reference proteome</keyword>
<organism evidence="2 3">
    <name type="scientific">Ketogulonicigenium vulgare (strain WSH-001)</name>
    <dbReference type="NCBI Taxonomy" id="759362"/>
    <lineage>
        <taxon>Bacteria</taxon>
        <taxon>Pseudomonadati</taxon>
        <taxon>Pseudomonadota</taxon>
        <taxon>Alphaproteobacteria</taxon>
        <taxon>Rhodobacterales</taxon>
        <taxon>Roseobacteraceae</taxon>
        <taxon>Ketogulonicigenium</taxon>
    </lineage>
</organism>
<dbReference type="EMBL" id="CP002018">
    <property type="protein sequence ID" value="AEM41822.1"/>
    <property type="molecule type" value="Genomic_DNA"/>
</dbReference>
<dbReference type="KEGG" id="kvl:KVU_1983"/>
<sequence length="75" mass="7759">MRFLIPLVAALGLTACAIPDVSTRPAPESYPALINVDPMMRDAAALGATNPTATQDDLDARAAALRARAAALRAN</sequence>
<gene>
    <name evidence="2" type="ordered locus">KVU_1983</name>
</gene>
<reference evidence="2 3" key="1">
    <citation type="journal article" date="2011" name="J. Bacteriol.">
        <title>Complete genome sequence of the industrial strain Ketogulonicigenium vulgare WSH-001.</title>
        <authorList>
            <person name="Liu L."/>
            <person name="Li Y."/>
            <person name="Zhang J."/>
            <person name="Zhou Z."/>
            <person name="Liu J."/>
            <person name="Li X."/>
            <person name="Zhou J."/>
            <person name="Du G."/>
            <person name="Wang L."/>
            <person name="Chen J."/>
        </authorList>
    </citation>
    <scope>NUCLEOTIDE SEQUENCE [LARGE SCALE GENOMIC DNA]</scope>
    <source>
        <strain evidence="2 3">WSH-001</strain>
    </source>
</reference>
<dbReference type="HOGENOM" id="CLU_2666221_0_0_5"/>
<proteinExistence type="predicted"/>
<feature type="chain" id="PRO_5003392070" description="Lipoprotein" evidence="1">
    <location>
        <begin position="18"/>
        <end position="75"/>
    </location>
</feature>
<dbReference type="AlphaFoldDB" id="F9Y4T8"/>
<accession>F9Y4T8</accession>
<evidence type="ECO:0000313" key="3">
    <source>
        <dbReference type="Proteomes" id="UP000000692"/>
    </source>
</evidence>
<evidence type="ECO:0008006" key="4">
    <source>
        <dbReference type="Google" id="ProtNLM"/>
    </source>
</evidence>
<dbReference type="Proteomes" id="UP000000692">
    <property type="component" value="Chromosome"/>
</dbReference>